<evidence type="ECO:0000313" key="1">
    <source>
        <dbReference type="EMBL" id="QDT31485.1"/>
    </source>
</evidence>
<dbReference type="AlphaFoldDB" id="A0A517QIS2"/>
<evidence type="ECO:0000313" key="2">
    <source>
        <dbReference type="Proteomes" id="UP000315724"/>
    </source>
</evidence>
<dbReference type="KEGG" id="tpol:Mal48_07190"/>
<accession>A0A517QIS2</accession>
<protein>
    <submittedName>
        <fullName evidence="1">Uncharacterized protein</fullName>
    </submittedName>
</protein>
<dbReference type="Proteomes" id="UP000315724">
    <property type="component" value="Chromosome"/>
</dbReference>
<gene>
    <name evidence="1" type="ORF">Mal48_07190</name>
</gene>
<proteinExistence type="predicted"/>
<sequence>MRVHDSNNDKTSFRKQRRRYDQRGTIMAYSDCLNLPPYQRRRGRKFEQRFGPAETAVDWEWSRARWYAGEEDVPLQMDRTLPIMEE</sequence>
<reference evidence="1 2" key="1">
    <citation type="submission" date="2019-02" db="EMBL/GenBank/DDBJ databases">
        <title>Deep-cultivation of Planctomycetes and their phenomic and genomic characterization uncovers novel biology.</title>
        <authorList>
            <person name="Wiegand S."/>
            <person name="Jogler M."/>
            <person name="Boedeker C."/>
            <person name="Pinto D."/>
            <person name="Vollmers J."/>
            <person name="Rivas-Marin E."/>
            <person name="Kohn T."/>
            <person name="Peeters S.H."/>
            <person name="Heuer A."/>
            <person name="Rast P."/>
            <person name="Oberbeckmann S."/>
            <person name="Bunk B."/>
            <person name="Jeske O."/>
            <person name="Meyerdierks A."/>
            <person name="Storesund J.E."/>
            <person name="Kallscheuer N."/>
            <person name="Luecker S."/>
            <person name="Lage O.M."/>
            <person name="Pohl T."/>
            <person name="Merkel B.J."/>
            <person name="Hornburger P."/>
            <person name="Mueller R.-W."/>
            <person name="Bruemmer F."/>
            <person name="Labrenz M."/>
            <person name="Spormann A.M."/>
            <person name="Op den Camp H."/>
            <person name="Overmann J."/>
            <person name="Amann R."/>
            <person name="Jetten M.S.M."/>
            <person name="Mascher T."/>
            <person name="Medema M.H."/>
            <person name="Devos D.P."/>
            <person name="Kaster A.-K."/>
            <person name="Ovreas L."/>
            <person name="Rohde M."/>
            <person name="Galperin M.Y."/>
            <person name="Jogler C."/>
        </authorList>
    </citation>
    <scope>NUCLEOTIDE SEQUENCE [LARGE SCALE GENOMIC DNA]</scope>
    <source>
        <strain evidence="1 2">Mal48</strain>
    </source>
</reference>
<dbReference type="EMBL" id="CP036267">
    <property type="protein sequence ID" value="QDT31485.1"/>
    <property type="molecule type" value="Genomic_DNA"/>
</dbReference>
<name>A0A517QIS2_9PLAN</name>
<keyword evidence="2" id="KW-1185">Reference proteome</keyword>
<organism evidence="1 2">
    <name type="scientific">Thalassoglobus polymorphus</name>
    <dbReference type="NCBI Taxonomy" id="2527994"/>
    <lineage>
        <taxon>Bacteria</taxon>
        <taxon>Pseudomonadati</taxon>
        <taxon>Planctomycetota</taxon>
        <taxon>Planctomycetia</taxon>
        <taxon>Planctomycetales</taxon>
        <taxon>Planctomycetaceae</taxon>
        <taxon>Thalassoglobus</taxon>
    </lineage>
</organism>